<evidence type="ECO:0000313" key="1">
    <source>
        <dbReference type="EMBL" id="CAD5210595.1"/>
    </source>
</evidence>
<evidence type="ECO:0000313" key="5">
    <source>
        <dbReference type="WBParaSite" id="BXY_0468600.1"/>
    </source>
</evidence>
<gene>
    <name evidence="1" type="ORF">BXYJ_LOCUS2007</name>
</gene>
<reference evidence="2" key="2">
    <citation type="submission" date="2020-08" db="EMBL/GenBank/DDBJ databases">
        <authorList>
            <person name="Kikuchi T."/>
        </authorList>
    </citation>
    <scope>NUCLEOTIDE SEQUENCE</scope>
    <source>
        <strain evidence="1">Ka4C1</strain>
    </source>
</reference>
<dbReference type="Proteomes" id="UP000582659">
    <property type="component" value="Unassembled WGS sequence"/>
</dbReference>
<dbReference type="WBParaSite" id="BXY_0468600.1">
    <property type="protein sequence ID" value="BXY_0468600.1"/>
    <property type="gene ID" value="BXY_0468600"/>
</dbReference>
<name>A0A1I7RVC5_BURXY</name>
<sequence>MEMYGQKASLKNVLQARVLRPARFAVKKNISNAVDSVKNGIGGNIKTVAVLATASIKMKTHEVITAVSSKVIRAEKELKERIEKEEWDKEQVRESGKEAKYKEECYKKTKEELLAGAQKFDQDLGLWRDESTFAKADQALYELNIRTDYTNMYQSNWKRECDQHAITKKMYQADANLLELEVEKGFELMKKNDEEFSKVTNLHDHINEALEKYYEILAEILDEPQDALRDNQRAGNPLITKSILLRLNEKGVNSSDVLKARECAMKIQGVRKRIHDLLKKWSRAPDQTSGFFAPEIRFEENCENI</sequence>
<evidence type="ECO:0000313" key="2">
    <source>
        <dbReference type="EMBL" id="CAG9086674.1"/>
    </source>
</evidence>
<dbReference type="AlphaFoldDB" id="A0A1I7RVC5"/>
<dbReference type="Proteomes" id="UP000095284">
    <property type="component" value="Unplaced"/>
</dbReference>
<reference evidence="5" key="1">
    <citation type="submission" date="2016-11" db="UniProtKB">
        <authorList>
            <consortium name="WormBaseParasite"/>
        </authorList>
    </citation>
    <scope>IDENTIFICATION</scope>
</reference>
<accession>A0A1I7RVC5</accession>
<evidence type="ECO:0000313" key="4">
    <source>
        <dbReference type="Proteomes" id="UP000659654"/>
    </source>
</evidence>
<dbReference type="EMBL" id="CAJFDI010000001">
    <property type="protein sequence ID" value="CAD5210595.1"/>
    <property type="molecule type" value="Genomic_DNA"/>
</dbReference>
<protein>
    <submittedName>
        <fullName evidence="1">(pine wood nematode) hypothetical protein</fullName>
    </submittedName>
</protein>
<dbReference type="EMBL" id="CAJFCV020000001">
    <property type="protein sequence ID" value="CAG9086674.1"/>
    <property type="molecule type" value="Genomic_DNA"/>
</dbReference>
<evidence type="ECO:0000313" key="3">
    <source>
        <dbReference type="Proteomes" id="UP000095284"/>
    </source>
</evidence>
<proteinExistence type="predicted"/>
<organism evidence="3 5">
    <name type="scientific">Bursaphelenchus xylophilus</name>
    <name type="common">Pinewood nematode worm</name>
    <name type="synonym">Aphelenchoides xylophilus</name>
    <dbReference type="NCBI Taxonomy" id="6326"/>
    <lineage>
        <taxon>Eukaryota</taxon>
        <taxon>Metazoa</taxon>
        <taxon>Ecdysozoa</taxon>
        <taxon>Nematoda</taxon>
        <taxon>Chromadorea</taxon>
        <taxon>Rhabditida</taxon>
        <taxon>Tylenchina</taxon>
        <taxon>Tylenchomorpha</taxon>
        <taxon>Aphelenchoidea</taxon>
        <taxon>Aphelenchoididae</taxon>
        <taxon>Bursaphelenchus</taxon>
    </lineage>
</organism>
<keyword evidence="4" id="KW-1185">Reference proteome</keyword>
<dbReference type="Proteomes" id="UP000659654">
    <property type="component" value="Unassembled WGS sequence"/>
</dbReference>